<sequence length="418" mass="47074">MSRPLRIIQFASICSNLGDNANIRGLRWLIRTTFPEREIVFSDWDIVDYSWGQAYSEADIDFVNTHDLLIVGGGGFFEILPNTSSWTGTRFNIPEALFRKIKIPILFHGIGTHRVRADLSGDDVGPQIDRFGHFLNELMTRDDVLLAFRNDGSRQVLRRTLGDAVADRVTVVADAGMYTHIPETSPWPGLPHPDGLGGRPLIALNFGGDLLEARFPSDAPAYRHSGAGRWDHPGDYEKPKVVDHAGFMRFVGGISDVLRAWLDANPEMGAVFVPHIYRDVQMGAALLTELGFPYNRRRVTMAPYLYGFDGHDYIMDLYRRCDCVVGMRFHANVSPVGLGVPTIGLATFPMLRGFYDEIGCLDRIVDPNSPDAMTVLHDRLTETVRDSDLIRSRYRSIRKDCEETSRRFVARIADLVRM</sequence>
<name>A0A5B0KPY4_9PROT</name>
<evidence type="ECO:0000313" key="2">
    <source>
        <dbReference type="EMBL" id="KAA1053956.1"/>
    </source>
</evidence>
<dbReference type="Pfam" id="PF04230">
    <property type="entry name" value="PS_pyruv_trans"/>
    <property type="match status" value="1"/>
</dbReference>
<dbReference type="PANTHER" id="PTHR36836">
    <property type="entry name" value="COLANIC ACID BIOSYNTHESIS PROTEIN WCAK"/>
    <property type="match status" value="1"/>
</dbReference>
<gene>
    <name evidence="2" type="ORF">FH063_002191</name>
</gene>
<reference evidence="2 3" key="1">
    <citation type="submission" date="2019-07" db="EMBL/GenBank/DDBJ databases">
        <title>Genome sequencing of the stress-tolerant strain Azospirillum brasilense Az19.</title>
        <authorList>
            <person name="Maroniche G.A."/>
            <person name="Garcia J.E."/>
            <person name="Pagnussat L."/>
            <person name="Amenta M."/>
            <person name="Creus C.M."/>
        </authorList>
    </citation>
    <scope>NUCLEOTIDE SEQUENCE [LARGE SCALE GENOMIC DNA]</scope>
    <source>
        <strain evidence="2 3">Az19</strain>
    </source>
</reference>
<accession>A0A5B0KPY4</accession>
<proteinExistence type="predicted"/>
<organism evidence="2 3">
    <name type="scientific">Azospirillum argentinense</name>
    <dbReference type="NCBI Taxonomy" id="2970906"/>
    <lineage>
        <taxon>Bacteria</taxon>
        <taxon>Pseudomonadati</taxon>
        <taxon>Pseudomonadota</taxon>
        <taxon>Alphaproteobacteria</taxon>
        <taxon>Rhodospirillales</taxon>
        <taxon>Azospirillaceae</taxon>
        <taxon>Azospirillum</taxon>
    </lineage>
</organism>
<dbReference type="PANTHER" id="PTHR36836:SF1">
    <property type="entry name" value="COLANIC ACID BIOSYNTHESIS PROTEIN WCAK"/>
    <property type="match status" value="1"/>
</dbReference>
<dbReference type="InterPro" id="IPR007345">
    <property type="entry name" value="Polysacch_pyruvyl_Trfase"/>
</dbReference>
<evidence type="ECO:0000313" key="3">
    <source>
        <dbReference type="Proteomes" id="UP000325333"/>
    </source>
</evidence>
<comment type="caution">
    <text evidence="2">The sequence shown here is derived from an EMBL/GenBank/DDBJ whole genome shotgun (WGS) entry which is preliminary data.</text>
</comment>
<evidence type="ECO:0000259" key="1">
    <source>
        <dbReference type="Pfam" id="PF04230"/>
    </source>
</evidence>
<dbReference type="RefSeq" id="WP_149650784.1">
    <property type="nucleotide sequence ID" value="NZ_VEWN01000012.1"/>
</dbReference>
<protein>
    <recommendedName>
        <fullName evidence="1">Polysaccharide pyruvyl transferase domain-containing protein</fullName>
    </recommendedName>
</protein>
<dbReference type="EMBL" id="VEWN01000012">
    <property type="protein sequence ID" value="KAA1053956.1"/>
    <property type="molecule type" value="Genomic_DNA"/>
</dbReference>
<dbReference type="Proteomes" id="UP000325333">
    <property type="component" value="Unassembled WGS sequence"/>
</dbReference>
<dbReference type="AlphaFoldDB" id="A0A5B0KPY4"/>
<feature type="domain" description="Polysaccharide pyruvyl transferase" evidence="1">
    <location>
        <begin position="16"/>
        <end position="346"/>
    </location>
</feature>